<keyword evidence="3" id="KW-1185">Reference proteome</keyword>
<proteinExistence type="predicted"/>
<comment type="caution">
    <text evidence="2">The sequence shown here is derived from an EMBL/GenBank/DDBJ whole genome shotgun (WGS) entry which is preliminary data.</text>
</comment>
<sequence>DEDVGSDGEEHGYAALGSEVGSDEEVGTDKGLCPATAEDDWGCWQSGAAEASRPAQPMQAWQDREGEKEVLESFANFGSSNPALPLPPAELRPIQANFLTEEEVKLIKETMQQICPPAPPWASKLSDEAFQRMIKESLFS</sequence>
<reference evidence="2" key="1">
    <citation type="submission" date="2021-02" db="EMBL/GenBank/DDBJ databases">
        <authorList>
            <person name="Dougan E. K."/>
            <person name="Rhodes N."/>
            <person name="Thang M."/>
            <person name="Chan C."/>
        </authorList>
    </citation>
    <scope>NUCLEOTIDE SEQUENCE</scope>
</reference>
<dbReference type="Proteomes" id="UP000601435">
    <property type="component" value="Unassembled WGS sequence"/>
</dbReference>
<dbReference type="AlphaFoldDB" id="A0A812USP6"/>
<name>A0A812USP6_9DINO</name>
<protein>
    <submittedName>
        <fullName evidence="2">Uncharacterized protein</fullName>
    </submittedName>
</protein>
<evidence type="ECO:0000313" key="3">
    <source>
        <dbReference type="Proteomes" id="UP000601435"/>
    </source>
</evidence>
<gene>
    <name evidence="2" type="ORF">SNEC2469_LOCUS17139</name>
</gene>
<evidence type="ECO:0000256" key="1">
    <source>
        <dbReference type="SAM" id="MobiDB-lite"/>
    </source>
</evidence>
<dbReference type="OrthoDB" id="427725at2759"/>
<feature type="non-terminal residue" evidence="2">
    <location>
        <position position="140"/>
    </location>
</feature>
<dbReference type="EMBL" id="CAJNJA010028215">
    <property type="protein sequence ID" value="CAE7596751.1"/>
    <property type="molecule type" value="Genomic_DNA"/>
</dbReference>
<evidence type="ECO:0000313" key="2">
    <source>
        <dbReference type="EMBL" id="CAE7596751.1"/>
    </source>
</evidence>
<accession>A0A812USP6</accession>
<organism evidence="2 3">
    <name type="scientific">Symbiodinium necroappetens</name>
    <dbReference type="NCBI Taxonomy" id="1628268"/>
    <lineage>
        <taxon>Eukaryota</taxon>
        <taxon>Sar</taxon>
        <taxon>Alveolata</taxon>
        <taxon>Dinophyceae</taxon>
        <taxon>Suessiales</taxon>
        <taxon>Symbiodiniaceae</taxon>
        <taxon>Symbiodinium</taxon>
    </lineage>
</organism>
<feature type="region of interest" description="Disordered" evidence="1">
    <location>
        <begin position="1"/>
        <end position="34"/>
    </location>
</feature>